<evidence type="ECO:0000256" key="8">
    <source>
        <dbReference type="ARBA" id="ARBA00023136"/>
    </source>
</evidence>
<dbReference type="InterPro" id="IPR020846">
    <property type="entry name" value="MFS_dom"/>
</dbReference>
<dbReference type="InterPro" id="IPR045262">
    <property type="entry name" value="STP/PLT_plant"/>
</dbReference>
<name>A0ABR0UT86_REHGL</name>
<feature type="transmembrane region" description="Helical" evidence="11">
    <location>
        <begin position="58"/>
        <end position="77"/>
    </location>
</feature>
<evidence type="ECO:0000256" key="7">
    <source>
        <dbReference type="ARBA" id="ARBA00022989"/>
    </source>
</evidence>
<dbReference type="EMBL" id="JABTTQ020002211">
    <property type="protein sequence ID" value="KAK6125497.1"/>
    <property type="molecule type" value="Genomic_DNA"/>
</dbReference>
<comment type="subcellular location">
    <subcellularLocation>
        <location evidence="1">Membrane</location>
        <topology evidence="1">Multi-pass membrane protein</topology>
    </subcellularLocation>
</comment>
<feature type="transmembrane region" description="Helical" evidence="11">
    <location>
        <begin position="114"/>
        <end position="133"/>
    </location>
</feature>
<comment type="caution">
    <text evidence="13">The sequence shown here is derived from an EMBL/GenBank/DDBJ whole genome shotgun (WGS) entry which is preliminary data.</text>
</comment>
<keyword evidence="5 11" id="KW-0812">Transmembrane</keyword>
<dbReference type="PRINTS" id="PR00171">
    <property type="entry name" value="SUGRTRNSPORT"/>
</dbReference>
<gene>
    <name evidence="13" type="ORF">DH2020_040767</name>
</gene>
<keyword evidence="14" id="KW-1185">Reference proteome</keyword>
<feature type="transmembrane region" description="Helical" evidence="11">
    <location>
        <begin position="145"/>
        <end position="163"/>
    </location>
</feature>
<evidence type="ECO:0000256" key="2">
    <source>
        <dbReference type="ARBA" id="ARBA00010992"/>
    </source>
</evidence>
<reference evidence="13 14" key="1">
    <citation type="journal article" date="2021" name="Comput. Struct. Biotechnol. J.">
        <title>De novo genome assembly of the potent medicinal plant Rehmannia glutinosa using nanopore technology.</title>
        <authorList>
            <person name="Ma L."/>
            <person name="Dong C."/>
            <person name="Song C."/>
            <person name="Wang X."/>
            <person name="Zheng X."/>
            <person name="Niu Y."/>
            <person name="Chen S."/>
            <person name="Feng W."/>
        </authorList>
    </citation>
    <scope>NUCLEOTIDE SEQUENCE [LARGE SCALE GENOMIC DNA]</scope>
    <source>
        <strain evidence="13">DH-2019</strain>
    </source>
</reference>
<dbReference type="InterPro" id="IPR003663">
    <property type="entry name" value="Sugar/inositol_transpt"/>
</dbReference>
<evidence type="ECO:0000256" key="11">
    <source>
        <dbReference type="SAM" id="Phobius"/>
    </source>
</evidence>
<keyword evidence="3 10" id="KW-0813">Transport</keyword>
<feature type="transmembrane region" description="Helical" evidence="11">
    <location>
        <begin position="420"/>
        <end position="440"/>
    </location>
</feature>
<evidence type="ECO:0000313" key="13">
    <source>
        <dbReference type="EMBL" id="KAK6125497.1"/>
    </source>
</evidence>
<evidence type="ECO:0000313" key="14">
    <source>
        <dbReference type="Proteomes" id="UP001318860"/>
    </source>
</evidence>
<evidence type="ECO:0000259" key="12">
    <source>
        <dbReference type="PROSITE" id="PS50850"/>
    </source>
</evidence>
<organism evidence="13 14">
    <name type="scientific">Rehmannia glutinosa</name>
    <name type="common">Chinese foxglove</name>
    <dbReference type="NCBI Taxonomy" id="99300"/>
    <lineage>
        <taxon>Eukaryota</taxon>
        <taxon>Viridiplantae</taxon>
        <taxon>Streptophyta</taxon>
        <taxon>Embryophyta</taxon>
        <taxon>Tracheophyta</taxon>
        <taxon>Spermatophyta</taxon>
        <taxon>Magnoliopsida</taxon>
        <taxon>eudicotyledons</taxon>
        <taxon>Gunneridae</taxon>
        <taxon>Pentapetalae</taxon>
        <taxon>asterids</taxon>
        <taxon>lamiids</taxon>
        <taxon>Lamiales</taxon>
        <taxon>Orobanchaceae</taxon>
        <taxon>Rehmannieae</taxon>
        <taxon>Rehmannia</taxon>
    </lineage>
</organism>
<evidence type="ECO:0000256" key="4">
    <source>
        <dbReference type="ARBA" id="ARBA00022597"/>
    </source>
</evidence>
<dbReference type="Pfam" id="PF00083">
    <property type="entry name" value="Sugar_tr"/>
    <property type="match status" value="1"/>
</dbReference>
<sequence length="473" mass="51711">MTMEEAGAINGDSQRKLNKYACACAVVGSMISIIFGYDTGVMSGAMIFIKEEFTINEGLLEVLAGILNLCALVGSLCAGRTSDYIGRRYTIMLASIIFMLGSILMGYAPNFGVLLAGRCTAGVGFALMIAPVYAAEISSAHTRGFLSSLPEIGISVGILLGYISNNLFANLRLELGWRIMLGIAAIPSLFLAIGILKMPESPRWLIMQGRVGEAKKILYKVCDDGEEAERRLKDIKKAAGIDEDCEVGVWRQLLIKPTSTVRRMLIAGVGVHFFEHATGTEAVILYGPRIFKKAGVTARRKLLLATVGVGLTKLTFITISTFIIDRVGRRKLLLFSIAGMIVALTGLATCLTVVERAEQKLIWALVLSLIFVYMFLMFFNIGLCPVCWVYSSEIFPTRLRAAGASVSVAVNRLMNATVSMSFYLFASVAVVAWFFVFFCLPETKGRSLEEMEEVFSKSGDSKNKNKELEMVKT</sequence>
<feature type="transmembrane region" description="Helical" evidence="11">
    <location>
        <begin position="302"/>
        <end position="324"/>
    </location>
</feature>
<accession>A0ABR0UT86</accession>
<keyword evidence="6" id="KW-0769">Symport</keyword>
<evidence type="ECO:0000256" key="5">
    <source>
        <dbReference type="ARBA" id="ARBA00022692"/>
    </source>
</evidence>
<dbReference type="Proteomes" id="UP001318860">
    <property type="component" value="Unassembled WGS sequence"/>
</dbReference>
<dbReference type="PANTHER" id="PTHR23500:SF453">
    <property type="entry name" value="POLYOL TRANSPORTER 3-RELATED"/>
    <property type="match status" value="1"/>
</dbReference>
<evidence type="ECO:0000256" key="3">
    <source>
        <dbReference type="ARBA" id="ARBA00022448"/>
    </source>
</evidence>
<comment type="similarity">
    <text evidence="9">Belongs to the major facilitator superfamily. Phosphate:H(+) symporter (TC 2.A.1.9) family.</text>
</comment>
<dbReference type="InterPro" id="IPR005829">
    <property type="entry name" value="Sugar_transporter_CS"/>
</dbReference>
<dbReference type="Gene3D" id="1.20.1250.20">
    <property type="entry name" value="MFS general substrate transporter like domains"/>
    <property type="match status" value="1"/>
</dbReference>
<feature type="transmembrane region" description="Helical" evidence="11">
    <location>
        <begin position="89"/>
        <end position="108"/>
    </location>
</feature>
<feature type="transmembrane region" description="Helical" evidence="11">
    <location>
        <begin position="330"/>
        <end position="354"/>
    </location>
</feature>
<dbReference type="InterPro" id="IPR005828">
    <property type="entry name" value="MFS_sugar_transport-like"/>
</dbReference>
<feature type="transmembrane region" description="Helical" evidence="11">
    <location>
        <begin position="361"/>
        <end position="391"/>
    </location>
</feature>
<dbReference type="PROSITE" id="PS00216">
    <property type="entry name" value="SUGAR_TRANSPORT_1"/>
    <property type="match status" value="1"/>
</dbReference>
<dbReference type="NCBIfam" id="TIGR00879">
    <property type="entry name" value="SP"/>
    <property type="match status" value="1"/>
</dbReference>
<dbReference type="PANTHER" id="PTHR23500">
    <property type="entry name" value="SOLUTE CARRIER FAMILY 2, FACILITATED GLUCOSE TRANSPORTER"/>
    <property type="match status" value="1"/>
</dbReference>
<evidence type="ECO:0000256" key="9">
    <source>
        <dbReference type="ARBA" id="ARBA00044504"/>
    </source>
</evidence>
<feature type="transmembrane region" description="Helical" evidence="11">
    <location>
        <begin position="175"/>
        <end position="196"/>
    </location>
</feature>
<feature type="transmembrane region" description="Helical" evidence="11">
    <location>
        <begin position="20"/>
        <end position="38"/>
    </location>
</feature>
<evidence type="ECO:0000256" key="10">
    <source>
        <dbReference type="RuleBase" id="RU003346"/>
    </source>
</evidence>
<evidence type="ECO:0000256" key="6">
    <source>
        <dbReference type="ARBA" id="ARBA00022847"/>
    </source>
</evidence>
<keyword evidence="7 11" id="KW-1133">Transmembrane helix</keyword>
<protein>
    <recommendedName>
        <fullName evidence="12">Major facilitator superfamily (MFS) profile domain-containing protein</fullName>
    </recommendedName>
</protein>
<feature type="domain" description="Major facilitator superfamily (MFS) profile" evidence="12">
    <location>
        <begin position="24"/>
        <end position="473"/>
    </location>
</feature>
<dbReference type="SUPFAM" id="SSF103473">
    <property type="entry name" value="MFS general substrate transporter"/>
    <property type="match status" value="1"/>
</dbReference>
<dbReference type="InterPro" id="IPR036259">
    <property type="entry name" value="MFS_trans_sf"/>
</dbReference>
<keyword evidence="8 11" id="KW-0472">Membrane</keyword>
<keyword evidence="4" id="KW-0762">Sugar transport</keyword>
<comment type="similarity">
    <text evidence="2 10">Belongs to the major facilitator superfamily. Sugar transporter (TC 2.A.1.1) family.</text>
</comment>
<evidence type="ECO:0000256" key="1">
    <source>
        <dbReference type="ARBA" id="ARBA00004141"/>
    </source>
</evidence>
<proteinExistence type="inferred from homology"/>
<dbReference type="PROSITE" id="PS50850">
    <property type="entry name" value="MFS"/>
    <property type="match status" value="1"/>
</dbReference>